<feature type="region of interest" description="Disordered" evidence="1">
    <location>
        <begin position="44"/>
        <end position="70"/>
    </location>
</feature>
<dbReference type="AlphaFoldDB" id="A0AAD1RYP3"/>
<evidence type="ECO:0000313" key="2">
    <source>
        <dbReference type="EMBL" id="CAH2283769.1"/>
    </source>
</evidence>
<evidence type="ECO:0000256" key="1">
    <source>
        <dbReference type="SAM" id="MobiDB-lite"/>
    </source>
</evidence>
<accession>A0AAD1RYP3</accession>
<proteinExistence type="predicted"/>
<organism evidence="2 3">
    <name type="scientific">Pelobates cultripes</name>
    <name type="common">Western spadefoot toad</name>
    <dbReference type="NCBI Taxonomy" id="61616"/>
    <lineage>
        <taxon>Eukaryota</taxon>
        <taxon>Metazoa</taxon>
        <taxon>Chordata</taxon>
        <taxon>Craniata</taxon>
        <taxon>Vertebrata</taxon>
        <taxon>Euteleostomi</taxon>
        <taxon>Amphibia</taxon>
        <taxon>Batrachia</taxon>
        <taxon>Anura</taxon>
        <taxon>Pelobatoidea</taxon>
        <taxon>Pelobatidae</taxon>
        <taxon>Pelobates</taxon>
    </lineage>
</organism>
<dbReference type="Proteomes" id="UP001295444">
    <property type="component" value="Chromosome 04"/>
</dbReference>
<gene>
    <name evidence="2" type="ORF">PECUL_23A006469</name>
</gene>
<keyword evidence="3" id="KW-1185">Reference proteome</keyword>
<feature type="non-terminal residue" evidence="2">
    <location>
        <position position="1"/>
    </location>
</feature>
<feature type="compositionally biased region" description="Basic residues" evidence="1">
    <location>
        <begin position="60"/>
        <end position="70"/>
    </location>
</feature>
<sequence>VTNMDMDCTVLEGEVEHAGICSRNRNPEVMYWQFRADPEVTSQCQTGSDVTTLKSEVKPGVRKRRKKRRI</sequence>
<dbReference type="EMBL" id="OW240915">
    <property type="protein sequence ID" value="CAH2283769.1"/>
    <property type="molecule type" value="Genomic_DNA"/>
</dbReference>
<reference evidence="2" key="1">
    <citation type="submission" date="2022-03" db="EMBL/GenBank/DDBJ databases">
        <authorList>
            <person name="Alioto T."/>
            <person name="Alioto T."/>
            <person name="Gomez Garrido J."/>
        </authorList>
    </citation>
    <scope>NUCLEOTIDE SEQUENCE</scope>
</reference>
<evidence type="ECO:0000313" key="3">
    <source>
        <dbReference type="Proteomes" id="UP001295444"/>
    </source>
</evidence>
<name>A0AAD1RYP3_PELCU</name>
<feature type="compositionally biased region" description="Polar residues" evidence="1">
    <location>
        <begin position="44"/>
        <end position="54"/>
    </location>
</feature>
<protein>
    <submittedName>
        <fullName evidence="2">Uncharacterized protein</fullName>
    </submittedName>
</protein>